<dbReference type="PANTHER" id="PTHR13593">
    <property type="match status" value="1"/>
</dbReference>
<evidence type="ECO:0000313" key="2">
    <source>
        <dbReference type="Proteomes" id="UP000763088"/>
    </source>
</evidence>
<proteinExistence type="predicted"/>
<reference evidence="1" key="1">
    <citation type="submission" date="2019-04" db="EMBL/GenBank/DDBJ databases">
        <title>Evolution of Biomass-Degrading Anaerobic Consortia Revealed by Metagenomics.</title>
        <authorList>
            <person name="Peng X."/>
        </authorList>
    </citation>
    <scope>NUCLEOTIDE SEQUENCE</scope>
    <source>
        <strain evidence="1">SIG141</strain>
    </source>
</reference>
<gene>
    <name evidence="1" type="ORF">E7102_07430</name>
</gene>
<accession>A0A928GIS3</accession>
<dbReference type="AlphaFoldDB" id="A0A928GIS3"/>
<dbReference type="InterPro" id="IPR051057">
    <property type="entry name" value="PI-PLC_domain"/>
</dbReference>
<dbReference type="PANTHER" id="PTHR13593:SF113">
    <property type="entry name" value="SI:DKEY-266F7.9"/>
    <property type="match status" value="1"/>
</dbReference>
<evidence type="ECO:0008006" key="3">
    <source>
        <dbReference type="Google" id="ProtNLM"/>
    </source>
</evidence>
<dbReference type="PROSITE" id="PS50007">
    <property type="entry name" value="PIPLC_X_DOMAIN"/>
    <property type="match status" value="1"/>
</dbReference>
<dbReference type="SUPFAM" id="SSF51695">
    <property type="entry name" value="PLC-like phosphodiesterases"/>
    <property type="match status" value="1"/>
</dbReference>
<name>A0A928GIS3_XYLRU</name>
<sequence length="391" mass="45146">MAVFNSCSKEDLEKVYDEKTSLDSPFIFSEGYQDSILVAYDLPTPATDWLSMVRDETKVCKLTIPGTHDTMTGMGFYQPVLKYIFNTTAISQVSTLEEQMNSGLRFFDIRPVVSTDTIAKKKILRLTHGISELDITFEWTIDQLQSYLKAHPSEFFIVKLQFDNGFEDQKDLYTLLSNVLHMSKYQGLFVDNWRPDITVGEMRSKILWLSRYDLRPFNAAFHYPIVYCDWPDEDPDIEEDINPEAQRNCSMYNMTDTTLTAKLYKQDYYKTTTEKRMRNKQKTVIDMMHTAREATAGDEDIWIVNHCSAYTEVSPRGYITNASNLHPLVIDDLQMYEGTVGIIPMDMACHDYVHCIINGGTPYTSDYLYGFHPMSLSLTNLLIKSNKSHFK</sequence>
<dbReference type="GO" id="GO:0006629">
    <property type="term" value="P:lipid metabolic process"/>
    <property type="evidence" value="ECO:0007669"/>
    <property type="project" value="InterPro"/>
</dbReference>
<dbReference type="Gene3D" id="3.20.20.190">
    <property type="entry name" value="Phosphatidylinositol (PI) phosphodiesterase"/>
    <property type="match status" value="1"/>
</dbReference>
<dbReference type="Proteomes" id="UP000763088">
    <property type="component" value="Unassembled WGS sequence"/>
</dbReference>
<dbReference type="InterPro" id="IPR017946">
    <property type="entry name" value="PLC-like_Pdiesterase_TIM-brl"/>
</dbReference>
<dbReference type="GO" id="GO:0008081">
    <property type="term" value="F:phosphoric diester hydrolase activity"/>
    <property type="evidence" value="ECO:0007669"/>
    <property type="project" value="InterPro"/>
</dbReference>
<organism evidence="1 2">
    <name type="scientific">Xylanibacter ruminicola</name>
    <name type="common">Prevotella ruminicola</name>
    <dbReference type="NCBI Taxonomy" id="839"/>
    <lineage>
        <taxon>Bacteria</taxon>
        <taxon>Pseudomonadati</taxon>
        <taxon>Bacteroidota</taxon>
        <taxon>Bacteroidia</taxon>
        <taxon>Bacteroidales</taxon>
        <taxon>Prevotellaceae</taxon>
        <taxon>Xylanibacter</taxon>
    </lineage>
</organism>
<comment type="caution">
    <text evidence="1">The sequence shown here is derived from an EMBL/GenBank/DDBJ whole genome shotgun (WGS) entry which is preliminary data.</text>
</comment>
<evidence type="ECO:0000313" key="1">
    <source>
        <dbReference type="EMBL" id="MBE6266283.1"/>
    </source>
</evidence>
<dbReference type="EMBL" id="SUYD01000008">
    <property type="protein sequence ID" value="MBE6266283.1"/>
    <property type="molecule type" value="Genomic_DNA"/>
</dbReference>
<protein>
    <recommendedName>
        <fullName evidence="3">Phosphatidylinositol diacylglycerol-lyase</fullName>
    </recommendedName>
</protein>